<feature type="DNA-binding region" description="H-T-H motif" evidence="6">
    <location>
        <begin position="23"/>
        <end position="62"/>
    </location>
</feature>
<comment type="similarity">
    <text evidence="6">Belongs to the transcriptional regulatory Rex family.</text>
</comment>
<keyword evidence="2 6" id="KW-0678">Repressor</keyword>
<evidence type="ECO:0000256" key="3">
    <source>
        <dbReference type="ARBA" id="ARBA00023015"/>
    </source>
</evidence>
<comment type="subunit">
    <text evidence="6">Homodimer.</text>
</comment>
<dbReference type="SMART" id="SM00881">
    <property type="entry name" value="CoA_binding"/>
    <property type="match status" value="1"/>
</dbReference>
<feature type="domain" description="CoA-binding" evidence="7">
    <location>
        <begin position="86"/>
        <end position="186"/>
    </location>
</feature>
<dbReference type="EMBL" id="CP098400">
    <property type="protein sequence ID" value="URW79449.1"/>
    <property type="molecule type" value="Genomic_DNA"/>
</dbReference>
<keyword evidence="5 6" id="KW-0804">Transcription</keyword>
<dbReference type="PANTHER" id="PTHR35786">
    <property type="entry name" value="REDOX-SENSING TRANSCRIPTIONAL REPRESSOR REX"/>
    <property type="match status" value="1"/>
</dbReference>
<dbReference type="GO" id="GO:0045892">
    <property type="term" value="P:negative regulation of DNA-templated transcription"/>
    <property type="evidence" value="ECO:0007669"/>
    <property type="project" value="InterPro"/>
</dbReference>
<evidence type="ECO:0000256" key="2">
    <source>
        <dbReference type="ARBA" id="ARBA00022491"/>
    </source>
</evidence>
<dbReference type="AlphaFoldDB" id="A0A9J6ZP46"/>
<keyword evidence="9" id="KW-1185">Reference proteome</keyword>
<dbReference type="Proteomes" id="UP001056426">
    <property type="component" value="Chromosome"/>
</dbReference>
<dbReference type="InterPro" id="IPR003781">
    <property type="entry name" value="CoA-bd"/>
</dbReference>
<dbReference type="InterPro" id="IPR036390">
    <property type="entry name" value="WH_DNA-bd_sf"/>
</dbReference>
<dbReference type="RefSeq" id="WP_250723338.1">
    <property type="nucleotide sequence ID" value="NZ_CP098400.1"/>
</dbReference>
<dbReference type="InterPro" id="IPR036291">
    <property type="entry name" value="NAD(P)-bd_dom_sf"/>
</dbReference>
<accession>A0A9J6ZP46</accession>
<dbReference type="NCBIfam" id="NF003996">
    <property type="entry name" value="PRK05472.2-5"/>
    <property type="match status" value="1"/>
</dbReference>
<keyword evidence="3 6" id="KW-0805">Transcription regulation</keyword>
<dbReference type="InterPro" id="IPR036388">
    <property type="entry name" value="WH-like_DNA-bd_sf"/>
</dbReference>
<reference evidence="8" key="2">
    <citation type="submission" date="2022-06" db="EMBL/GenBank/DDBJ databases">
        <title>Xiashengella guii gen. nov. sp. nov., a bacterium isolated form anaerobic digestion tank.</title>
        <authorList>
            <person name="Huang H."/>
        </authorList>
    </citation>
    <scope>NUCLEOTIDE SEQUENCE</scope>
    <source>
        <strain evidence="8">Ai-910</strain>
    </source>
</reference>
<dbReference type="Pfam" id="PF06971">
    <property type="entry name" value="Put_DNA-bind_N"/>
    <property type="match status" value="1"/>
</dbReference>
<evidence type="ECO:0000313" key="8">
    <source>
        <dbReference type="EMBL" id="URW79449.1"/>
    </source>
</evidence>
<organism evidence="8 9">
    <name type="scientific">Xiashengella succiniciproducens</name>
    <dbReference type="NCBI Taxonomy" id="2949635"/>
    <lineage>
        <taxon>Bacteria</taxon>
        <taxon>Pseudomonadati</taxon>
        <taxon>Bacteroidota</taxon>
        <taxon>Bacteroidia</taxon>
        <taxon>Marinilabiliales</taxon>
        <taxon>Marinilabiliaceae</taxon>
        <taxon>Xiashengella</taxon>
    </lineage>
</organism>
<dbReference type="GO" id="GO:0003677">
    <property type="term" value="F:DNA binding"/>
    <property type="evidence" value="ECO:0007669"/>
    <property type="project" value="UniProtKB-UniRule"/>
</dbReference>
<evidence type="ECO:0000259" key="7">
    <source>
        <dbReference type="SMART" id="SM00881"/>
    </source>
</evidence>
<comment type="subcellular location">
    <subcellularLocation>
        <location evidence="6">Cytoplasm</location>
    </subcellularLocation>
</comment>
<comment type="function">
    <text evidence="6">Modulates transcription in response to changes in cellular NADH/NAD(+) redox state.</text>
</comment>
<dbReference type="Gene3D" id="1.10.10.10">
    <property type="entry name" value="Winged helix-like DNA-binding domain superfamily/Winged helix DNA-binding domain"/>
    <property type="match status" value="1"/>
</dbReference>
<dbReference type="Gene3D" id="3.40.50.720">
    <property type="entry name" value="NAD(P)-binding Rossmann-like Domain"/>
    <property type="match status" value="1"/>
</dbReference>
<dbReference type="NCBIfam" id="NF003994">
    <property type="entry name" value="PRK05472.2-3"/>
    <property type="match status" value="1"/>
</dbReference>
<protein>
    <recommendedName>
        <fullName evidence="6">Redox-sensing transcriptional repressor Rex</fullName>
    </recommendedName>
</protein>
<dbReference type="HAMAP" id="MF_01131">
    <property type="entry name" value="Rex"/>
    <property type="match status" value="1"/>
</dbReference>
<proteinExistence type="inferred from homology"/>
<sequence>MAEGNIRKKSTLVPEPALRRMPCYLAYLKLARNKGNQYVSSTMIARDNGVDPTQVTKDLSYTGISGKTRVGYEVEPLIEALEDFLGFKEMDHAFLFGAGSLGTALLHDHGLDQYGLDIVGAFDVNPLVIGHSIGGVSIEHIDEFLKKKDHGIKIGILTTPAASAQEVANMMVSNGIKAIWNFTPVRISAPENVVVQNTSLYAHLAVMFNRLYALEAAEQAGLDSKKSE</sequence>
<evidence type="ECO:0000256" key="1">
    <source>
        <dbReference type="ARBA" id="ARBA00022490"/>
    </source>
</evidence>
<evidence type="ECO:0000256" key="6">
    <source>
        <dbReference type="HAMAP-Rule" id="MF_01131"/>
    </source>
</evidence>
<dbReference type="InterPro" id="IPR022876">
    <property type="entry name" value="Tscrpt_rep_Rex"/>
</dbReference>
<feature type="binding site" evidence="6">
    <location>
        <begin position="97"/>
        <end position="102"/>
    </location>
    <ligand>
        <name>NAD(+)</name>
        <dbReference type="ChEBI" id="CHEBI:57540"/>
    </ligand>
</feature>
<keyword evidence="1 6" id="KW-0963">Cytoplasm</keyword>
<evidence type="ECO:0000256" key="4">
    <source>
        <dbReference type="ARBA" id="ARBA00023125"/>
    </source>
</evidence>
<keyword evidence="6" id="KW-0520">NAD</keyword>
<dbReference type="Pfam" id="PF02629">
    <property type="entry name" value="CoA_binding"/>
    <property type="match status" value="1"/>
</dbReference>
<evidence type="ECO:0000313" key="9">
    <source>
        <dbReference type="Proteomes" id="UP001056426"/>
    </source>
</evidence>
<keyword evidence="4 6" id="KW-0238">DNA-binding</keyword>
<dbReference type="GO" id="GO:0051775">
    <property type="term" value="P:response to redox state"/>
    <property type="evidence" value="ECO:0007669"/>
    <property type="project" value="InterPro"/>
</dbReference>
<dbReference type="KEGG" id="alkq:M9189_11355"/>
<gene>
    <name evidence="6" type="primary">rex</name>
    <name evidence="8" type="ORF">M9189_11355</name>
</gene>
<evidence type="ECO:0000256" key="5">
    <source>
        <dbReference type="ARBA" id="ARBA00023163"/>
    </source>
</evidence>
<dbReference type="InterPro" id="IPR009718">
    <property type="entry name" value="Rex_DNA-bd_C_dom"/>
</dbReference>
<dbReference type="NCBIfam" id="NF003995">
    <property type="entry name" value="PRK05472.2-4"/>
    <property type="match status" value="1"/>
</dbReference>
<name>A0A9J6ZP46_9BACT</name>
<dbReference type="GO" id="GO:0005737">
    <property type="term" value="C:cytoplasm"/>
    <property type="evidence" value="ECO:0007669"/>
    <property type="project" value="UniProtKB-SubCell"/>
</dbReference>
<dbReference type="SUPFAM" id="SSF46785">
    <property type="entry name" value="Winged helix' DNA-binding domain"/>
    <property type="match status" value="1"/>
</dbReference>
<reference evidence="8" key="1">
    <citation type="submission" date="2022-05" db="EMBL/GenBank/DDBJ databases">
        <authorList>
            <person name="Sun X."/>
        </authorList>
    </citation>
    <scope>NUCLEOTIDE SEQUENCE</scope>
    <source>
        <strain evidence="8">Ai-910</strain>
    </source>
</reference>
<dbReference type="GO" id="GO:0003700">
    <property type="term" value="F:DNA-binding transcription factor activity"/>
    <property type="evidence" value="ECO:0007669"/>
    <property type="project" value="UniProtKB-UniRule"/>
</dbReference>
<dbReference type="PANTHER" id="PTHR35786:SF1">
    <property type="entry name" value="REDOX-SENSING TRANSCRIPTIONAL REPRESSOR REX 1"/>
    <property type="match status" value="1"/>
</dbReference>
<dbReference type="SUPFAM" id="SSF51735">
    <property type="entry name" value="NAD(P)-binding Rossmann-fold domains"/>
    <property type="match status" value="1"/>
</dbReference>